<dbReference type="OrthoDB" id="10051178at2759"/>
<dbReference type="SUPFAM" id="SSF51110">
    <property type="entry name" value="alpha-D-mannose-specific plant lectins"/>
    <property type="match status" value="1"/>
</dbReference>
<gene>
    <name evidence="3" type="ORF">PVAND_014774</name>
</gene>
<proteinExistence type="predicted"/>
<evidence type="ECO:0000313" key="3">
    <source>
        <dbReference type="EMBL" id="KAG5666764.1"/>
    </source>
</evidence>
<dbReference type="Gene3D" id="2.90.10.10">
    <property type="entry name" value="Bulb-type lectin domain"/>
    <property type="match status" value="2"/>
</dbReference>
<dbReference type="AlphaFoldDB" id="A0A9J6BAC2"/>
<accession>A0A9J6BAC2</accession>
<reference evidence="3" key="1">
    <citation type="submission" date="2021-03" db="EMBL/GenBank/DDBJ databases">
        <title>Chromosome level genome of the anhydrobiotic midge Polypedilum vanderplanki.</title>
        <authorList>
            <person name="Yoshida Y."/>
            <person name="Kikawada T."/>
            <person name="Gusev O."/>
        </authorList>
    </citation>
    <scope>NUCLEOTIDE SEQUENCE</scope>
    <source>
        <strain evidence="3">NIAS01</strain>
        <tissue evidence="3">Whole body or cell culture</tissue>
    </source>
</reference>
<protein>
    <recommendedName>
        <fullName evidence="2">Bulb-type lectin domain-containing protein</fullName>
    </recommendedName>
</protein>
<name>A0A9J6BAC2_POLVA</name>
<organism evidence="3 4">
    <name type="scientific">Polypedilum vanderplanki</name>
    <name type="common">Sleeping chironomid midge</name>
    <dbReference type="NCBI Taxonomy" id="319348"/>
    <lineage>
        <taxon>Eukaryota</taxon>
        <taxon>Metazoa</taxon>
        <taxon>Ecdysozoa</taxon>
        <taxon>Arthropoda</taxon>
        <taxon>Hexapoda</taxon>
        <taxon>Insecta</taxon>
        <taxon>Pterygota</taxon>
        <taxon>Neoptera</taxon>
        <taxon>Endopterygota</taxon>
        <taxon>Diptera</taxon>
        <taxon>Nematocera</taxon>
        <taxon>Chironomoidea</taxon>
        <taxon>Chironomidae</taxon>
        <taxon>Chironominae</taxon>
        <taxon>Polypedilum</taxon>
        <taxon>Polypedilum</taxon>
    </lineage>
</organism>
<comment type="caution">
    <text evidence="3">The sequence shown here is derived from an EMBL/GenBank/DDBJ whole genome shotgun (WGS) entry which is preliminary data.</text>
</comment>
<keyword evidence="1" id="KW-0732">Signal</keyword>
<dbReference type="PROSITE" id="PS50927">
    <property type="entry name" value="BULB_LECTIN"/>
    <property type="match status" value="1"/>
</dbReference>
<evidence type="ECO:0000313" key="4">
    <source>
        <dbReference type="Proteomes" id="UP001107558"/>
    </source>
</evidence>
<dbReference type="EMBL" id="JADBJN010000004">
    <property type="protein sequence ID" value="KAG5666764.1"/>
    <property type="molecule type" value="Genomic_DNA"/>
</dbReference>
<feature type="signal peptide" evidence="1">
    <location>
        <begin position="1"/>
        <end position="21"/>
    </location>
</feature>
<dbReference type="InterPro" id="IPR001480">
    <property type="entry name" value="Bulb-type_lectin_dom"/>
</dbReference>
<evidence type="ECO:0000256" key="1">
    <source>
        <dbReference type="SAM" id="SignalP"/>
    </source>
</evidence>
<evidence type="ECO:0000259" key="2">
    <source>
        <dbReference type="PROSITE" id="PS50927"/>
    </source>
</evidence>
<dbReference type="Proteomes" id="UP001107558">
    <property type="component" value="Chromosome 4"/>
</dbReference>
<feature type="chain" id="PRO_5039918035" description="Bulb-type lectin domain-containing protein" evidence="1">
    <location>
        <begin position="22"/>
        <end position="151"/>
    </location>
</feature>
<feature type="domain" description="Bulb-type lectin" evidence="2">
    <location>
        <begin position="42"/>
        <end position="151"/>
    </location>
</feature>
<dbReference type="SMART" id="SM00108">
    <property type="entry name" value="B_lectin"/>
    <property type="match status" value="1"/>
</dbReference>
<sequence length="151" mass="16855">MLLKQIFAITILITILNQARCNTNQNSTEDKRAEGTTNFIQGDKLAIDQCLVEGFSLKSANGEFFLNMQTDGNLVIYTTAKNVPIWATNTATLGGKRVCMQQDGDFNIYSQSNNLIWSSKTKGKSGIYVKLQNSGNLEMFTKADKKVWETK</sequence>
<keyword evidence="4" id="KW-1185">Reference proteome</keyword>
<dbReference type="InterPro" id="IPR036426">
    <property type="entry name" value="Bulb-type_lectin_dom_sf"/>
</dbReference>